<dbReference type="STRING" id="743788.S8EFX1"/>
<dbReference type="InterPro" id="IPR004305">
    <property type="entry name" value="Thiaminase-2/PQQC"/>
</dbReference>
<protein>
    <recommendedName>
        <fullName evidence="1">Thiaminase-2/PQQC domain-containing protein</fullName>
    </recommendedName>
</protein>
<sequence length="306" mass="34226">MTFNLIDSRPGQAARVLDGLKRINAYAASEQHGASLREIEAVHKAVVARAGFTDGKAPSDDLISMLISDPDNKDLWETQLLGSQFAKDMLAVTGSLDENFNAVLEGFKAYMIQDYLYSISEIKALSERLHKATSAQDININLDAIVESCKYSKDVLRRCLDSRGLAIQEKQLVNARPTDDLKKYIQDQLDAAKNNEWVIGLVAIIPCVVSQCTIAKELCEDPTMIDWKLMTPWYKNWIEPNGKIALNTIALLRSFFIANCDHWKCHYEDAKKSFQTACQGEINLWKYAEEQKNAAAGNSTANKKAT</sequence>
<dbReference type="CDD" id="cd19359">
    <property type="entry name" value="TenA_C_Bt3146-like"/>
    <property type="match status" value="1"/>
</dbReference>
<dbReference type="Proteomes" id="UP000015241">
    <property type="component" value="Unassembled WGS sequence"/>
</dbReference>
<dbReference type="OrthoDB" id="2792107at2759"/>
<dbReference type="AlphaFoldDB" id="S8EFX1"/>
<reference evidence="2 3" key="1">
    <citation type="journal article" date="2012" name="Science">
        <title>The Paleozoic origin of enzymatic lignin decomposition reconstructed from 31 fungal genomes.</title>
        <authorList>
            <person name="Floudas D."/>
            <person name="Binder M."/>
            <person name="Riley R."/>
            <person name="Barry K."/>
            <person name="Blanchette R.A."/>
            <person name="Henrissat B."/>
            <person name="Martinez A.T."/>
            <person name="Otillar R."/>
            <person name="Spatafora J.W."/>
            <person name="Yadav J.S."/>
            <person name="Aerts A."/>
            <person name="Benoit I."/>
            <person name="Boyd A."/>
            <person name="Carlson A."/>
            <person name="Copeland A."/>
            <person name="Coutinho P.M."/>
            <person name="de Vries R.P."/>
            <person name="Ferreira P."/>
            <person name="Findley K."/>
            <person name="Foster B."/>
            <person name="Gaskell J."/>
            <person name="Glotzer D."/>
            <person name="Gorecki P."/>
            <person name="Heitman J."/>
            <person name="Hesse C."/>
            <person name="Hori C."/>
            <person name="Igarashi K."/>
            <person name="Jurgens J.A."/>
            <person name="Kallen N."/>
            <person name="Kersten P."/>
            <person name="Kohler A."/>
            <person name="Kuees U."/>
            <person name="Kumar T.K.A."/>
            <person name="Kuo A."/>
            <person name="LaButti K."/>
            <person name="Larrondo L.F."/>
            <person name="Lindquist E."/>
            <person name="Ling A."/>
            <person name="Lombard V."/>
            <person name="Lucas S."/>
            <person name="Lundell T."/>
            <person name="Martin R."/>
            <person name="McLaughlin D.J."/>
            <person name="Morgenstern I."/>
            <person name="Morin E."/>
            <person name="Murat C."/>
            <person name="Nagy L.G."/>
            <person name="Nolan M."/>
            <person name="Ohm R.A."/>
            <person name="Patyshakuliyeva A."/>
            <person name="Rokas A."/>
            <person name="Ruiz-Duenas F.J."/>
            <person name="Sabat G."/>
            <person name="Salamov A."/>
            <person name="Samejima M."/>
            <person name="Schmutz J."/>
            <person name="Slot J.C."/>
            <person name="St John F."/>
            <person name="Stenlid J."/>
            <person name="Sun H."/>
            <person name="Sun S."/>
            <person name="Syed K."/>
            <person name="Tsang A."/>
            <person name="Wiebenga A."/>
            <person name="Young D."/>
            <person name="Pisabarro A."/>
            <person name="Eastwood D.C."/>
            <person name="Martin F."/>
            <person name="Cullen D."/>
            <person name="Grigoriev I.V."/>
            <person name="Hibbett D.S."/>
        </authorList>
    </citation>
    <scope>NUCLEOTIDE SEQUENCE</scope>
    <source>
        <strain evidence="3">FP-58527</strain>
    </source>
</reference>
<dbReference type="SUPFAM" id="SSF48613">
    <property type="entry name" value="Heme oxygenase-like"/>
    <property type="match status" value="1"/>
</dbReference>
<name>S8EFX1_FOMSC</name>
<dbReference type="InParanoid" id="S8EFX1"/>
<dbReference type="Gene3D" id="1.20.910.10">
    <property type="entry name" value="Heme oxygenase-like"/>
    <property type="match status" value="1"/>
</dbReference>
<proteinExistence type="predicted"/>
<gene>
    <name evidence="2" type="ORF">FOMPIDRAFT_99461</name>
</gene>
<dbReference type="GO" id="GO:0006772">
    <property type="term" value="P:thiamine metabolic process"/>
    <property type="evidence" value="ECO:0007669"/>
    <property type="project" value="UniProtKB-ARBA"/>
</dbReference>
<dbReference type="Pfam" id="PF03070">
    <property type="entry name" value="TENA_THI-4"/>
    <property type="match status" value="1"/>
</dbReference>
<evidence type="ECO:0000313" key="3">
    <source>
        <dbReference type="Proteomes" id="UP000015241"/>
    </source>
</evidence>
<evidence type="ECO:0000259" key="1">
    <source>
        <dbReference type="Pfam" id="PF03070"/>
    </source>
</evidence>
<organism evidence="2 3">
    <name type="scientific">Fomitopsis schrenkii</name>
    <name type="common">Brown rot fungus</name>
    <dbReference type="NCBI Taxonomy" id="2126942"/>
    <lineage>
        <taxon>Eukaryota</taxon>
        <taxon>Fungi</taxon>
        <taxon>Dikarya</taxon>
        <taxon>Basidiomycota</taxon>
        <taxon>Agaricomycotina</taxon>
        <taxon>Agaricomycetes</taxon>
        <taxon>Polyporales</taxon>
        <taxon>Fomitopsis</taxon>
    </lineage>
</organism>
<evidence type="ECO:0000313" key="2">
    <source>
        <dbReference type="EMBL" id="EPT02124.1"/>
    </source>
</evidence>
<feature type="domain" description="Thiaminase-2/PQQC" evidence="1">
    <location>
        <begin position="105"/>
        <end position="243"/>
    </location>
</feature>
<keyword evidence="3" id="KW-1185">Reference proteome</keyword>
<dbReference type="EMBL" id="KE504137">
    <property type="protein sequence ID" value="EPT02124.1"/>
    <property type="molecule type" value="Genomic_DNA"/>
</dbReference>
<dbReference type="HOGENOM" id="CLU_081629_0_0_1"/>
<dbReference type="InterPro" id="IPR016084">
    <property type="entry name" value="Haem_Oase-like_multi-hlx"/>
</dbReference>
<dbReference type="eggNOG" id="ENOG502RUZU">
    <property type="taxonomic scope" value="Eukaryota"/>
</dbReference>
<accession>S8EFX1</accession>